<feature type="compositionally biased region" description="Basic and acidic residues" evidence="5">
    <location>
        <begin position="355"/>
        <end position="369"/>
    </location>
</feature>
<name>A0A2S6ICP6_9ACTN</name>
<evidence type="ECO:0000256" key="2">
    <source>
        <dbReference type="ARBA" id="ARBA00023136"/>
    </source>
</evidence>
<evidence type="ECO:0000313" key="9">
    <source>
        <dbReference type="Proteomes" id="UP000239485"/>
    </source>
</evidence>
<evidence type="ECO:0000256" key="1">
    <source>
        <dbReference type="ARBA" id="ARBA00004442"/>
    </source>
</evidence>
<dbReference type="PROSITE" id="PS51257">
    <property type="entry name" value="PROKAR_LIPOPROTEIN"/>
    <property type="match status" value="1"/>
</dbReference>
<accession>A0A2S6ICP6</accession>
<sequence>MVSRGRSLATLLALACLATACTGSEQVRPGSAAPTDATGAAQPSTAPEQAPEETGTSLTAEELRARLTPPALPSFAVPTDVLRDAENQRIGEQLQVLPGLYRDIAVLDAHCGPSGEAVAADAGGASPVRPDGTGTLRSGDVQVTVAGDGTGVYDAPDLHIAVLPGGAGVYEDVDVRLSVHPDGAGTYESEDLRAFVRADGSGSFEDDTVRAWIDVDGSGSYRGPEGRVKVAADGSTKGDADPAFAAVVAEVFQEGMPPFPPVPRIDRFEPVGEVCGTVVRLDAGVLFDLDSAGVRPEAEALLQRVAGLLGELGTPSVDVVGHTDSTGDEGYNQSLSERRATAVAERLSAQGVPRDSLRPSGRGEREPVRPDTTAAGELDAAAQQLNRRVELVLRHGR</sequence>
<evidence type="ECO:0000256" key="6">
    <source>
        <dbReference type="SAM" id="SignalP"/>
    </source>
</evidence>
<dbReference type="InterPro" id="IPR006665">
    <property type="entry name" value="OmpA-like"/>
</dbReference>
<dbReference type="AlphaFoldDB" id="A0A2S6ICP6"/>
<dbReference type="Gene3D" id="3.30.1330.60">
    <property type="entry name" value="OmpA-like domain"/>
    <property type="match status" value="1"/>
</dbReference>
<dbReference type="Pfam" id="PF00691">
    <property type="entry name" value="OmpA"/>
    <property type="match status" value="1"/>
</dbReference>
<feature type="domain" description="OmpA-like" evidence="7">
    <location>
        <begin position="274"/>
        <end position="397"/>
    </location>
</feature>
<dbReference type="EMBL" id="PTJD01000018">
    <property type="protein sequence ID" value="PPK91971.1"/>
    <property type="molecule type" value="Genomic_DNA"/>
</dbReference>
<evidence type="ECO:0000256" key="5">
    <source>
        <dbReference type="SAM" id="MobiDB-lite"/>
    </source>
</evidence>
<organism evidence="8 9">
    <name type="scientific">Kineococcus xinjiangensis</name>
    <dbReference type="NCBI Taxonomy" id="512762"/>
    <lineage>
        <taxon>Bacteria</taxon>
        <taxon>Bacillati</taxon>
        <taxon>Actinomycetota</taxon>
        <taxon>Actinomycetes</taxon>
        <taxon>Kineosporiales</taxon>
        <taxon>Kineosporiaceae</taxon>
        <taxon>Kineococcus</taxon>
    </lineage>
</organism>
<keyword evidence="6" id="KW-0732">Signal</keyword>
<dbReference type="GO" id="GO:0009279">
    <property type="term" value="C:cell outer membrane"/>
    <property type="evidence" value="ECO:0007669"/>
    <property type="project" value="UniProtKB-SubCell"/>
</dbReference>
<evidence type="ECO:0000256" key="3">
    <source>
        <dbReference type="ARBA" id="ARBA00023237"/>
    </source>
</evidence>
<gene>
    <name evidence="8" type="ORF">CLV92_11810</name>
</gene>
<dbReference type="CDD" id="cd07185">
    <property type="entry name" value="OmpA_C-like"/>
    <property type="match status" value="1"/>
</dbReference>
<evidence type="ECO:0000256" key="4">
    <source>
        <dbReference type="PROSITE-ProRule" id="PRU00473"/>
    </source>
</evidence>
<dbReference type="SUPFAM" id="SSF103088">
    <property type="entry name" value="OmpA-like"/>
    <property type="match status" value="1"/>
</dbReference>
<feature type="signal peptide" evidence="6">
    <location>
        <begin position="1"/>
        <end position="20"/>
    </location>
</feature>
<dbReference type="PANTHER" id="PTHR30329:SF21">
    <property type="entry name" value="LIPOPROTEIN YIAD-RELATED"/>
    <property type="match status" value="1"/>
</dbReference>
<keyword evidence="2 4" id="KW-0472">Membrane</keyword>
<feature type="region of interest" description="Disordered" evidence="5">
    <location>
        <begin position="346"/>
        <end position="381"/>
    </location>
</feature>
<feature type="region of interest" description="Disordered" evidence="5">
    <location>
        <begin position="25"/>
        <end position="56"/>
    </location>
</feature>
<keyword evidence="9" id="KW-1185">Reference proteome</keyword>
<feature type="chain" id="PRO_5039515557" evidence="6">
    <location>
        <begin position="21"/>
        <end position="397"/>
    </location>
</feature>
<comment type="caution">
    <text evidence="8">The sequence shown here is derived from an EMBL/GenBank/DDBJ whole genome shotgun (WGS) entry which is preliminary data.</text>
</comment>
<dbReference type="InterPro" id="IPR006664">
    <property type="entry name" value="OMP_bac"/>
</dbReference>
<evidence type="ECO:0000259" key="7">
    <source>
        <dbReference type="PROSITE" id="PS51123"/>
    </source>
</evidence>
<reference evidence="8 9" key="1">
    <citation type="submission" date="2018-02" db="EMBL/GenBank/DDBJ databases">
        <title>Genomic Encyclopedia of Archaeal and Bacterial Type Strains, Phase II (KMG-II): from individual species to whole genera.</title>
        <authorList>
            <person name="Goeker M."/>
        </authorList>
    </citation>
    <scope>NUCLEOTIDE SEQUENCE [LARGE SCALE GENOMIC DNA]</scope>
    <source>
        <strain evidence="8 9">DSM 22857</strain>
    </source>
</reference>
<protein>
    <submittedName>
        <fullName evidence="8">OOP family OmpA-OmpF porin</fullName>
    </submittedName>
</protein>
<evidence type="ECO:0000313" key="8">
    <source>
        <dbReference type="EMBL" id="PPK91971.1"/>
    </source>
</evidence>
<dbReference type="InterPro" id="IPR050330">
    <property type="entry name" value="Bact_OuterMem_StrucFunc"/>
</dbReference>
<dbReference type="PRINTS" id="PR01021">
    <property type="entry name" value="OMPADOMAIN"/>
</dbReference>
<proteinExistence type="predicted"/>
<dbReference type="PANTHER" id="PTHR30329">
    <property type="entry name" value="STATOR ELEMENT OF FLAGELLAR MOTOR COMPLEX"/>
    <property type="match status" value="1"/>
</dbReference>
<dbReference type="InterPro" id="IPR036737">
    <property type="entry name" value="OmpA-like_sf"/>
</dbReference>
<dbReference type="PROSITE" id="PS51123">
    <property type="entry name" value="OMPA_2"/>
    <property type="match status" value="1"/>
</dbReference>
<keyword evidence="3" id="KW-0998">Cell outer membrane</keyword>
<dbReference type="Proteomes" id="UP000239485">
    <property type="component" value="Unassembled WGS sequence"/>
</dbReference>
<comment type="subcellular location">
    <subcellularLocation>
        <location evidence="1">Cell outer membrane</location>
    </subcellularLocation>
</comment>